<proteinExistence type="predicted"/>
<evidence type="ECO:0000313" key="8">
    <source>
        <dbReference type="Proteomes" id="UP000243468"/>
    </source>
</evidence>
<dbReference type="EMBL" id="FMYO01000003">
    <property type="protein sequence ID" value="SDC09497.1"/>
    <property type="molecule type" value="Genomic_DNA"/>
</dbReference>
<dbReference type="InterPro" id="IPR026265">
    <property type="entry name" value="LptC"/>
</dbReference>
<keyword evidence="8" id="KW-1185">Reference proteome</keyword>
<dbReference type="RefSeq" id="WP_092819355.1">
    <property type="nucleotide sequence ID" value="NZ_BAABKJ010000004.1"/>
</dbReference>
<reference evidence="8" key="1">
    <citation type="submission" date="2016-09" db="EMBL/GenBank/DDBJ databases">
        <authorList>
            <person name="Varghese N."/>
            <person name="Submissions S."/>
        </authorList>
    </citation>
    <scope>NUCLEOTIDE SEQUENCE [LARGE SCALE GENOMIC DNA]</scope>
    <source>
        <strain evidence="8">ANC 4667</strain>
    </source>
</reference>
<dbReference type="PANTHER" id="PTHR37481">
    <property type="entry name" value="LIPOPOLYSACCHARIDE EXPORT SYSTEM PROTEIN LPTC"/>
    <property type="match status" value="1"/>
</dbReference>
<accession>A0A1G6ISL6</accession>
<protein>
    <submittedName>
        <fullName evidence="7">Lipopolysaccharide export system protein LptC</fullName>
    </submittedName>
</protein>
<dbReference type="Proteomes" id="UP000243468">
    <property type="component" value="Unassembled WGS sequence"/>
</dbReference>
<organism evidence="7 8">
    <name type="scientific">Acinetobacter kookii</name>
    <dbReference type="NCBI Taxonomy" id="1226327"/>
    <lineage>
        <taxon>Bacteria</taxon>
        <taxon>Pseudomonadati</taxon>
        <taxon>Pseudomonadota</taxon>
        <taxon>Gammaproteobacteria</taxon>
        <taxon>Moraxellales</taxon>
        <taxon>Moraxellaceae</taxon>
        <taxon>Acinetobacter</taxon>
    </lineage>
</organism>
<name>A0A1G6ISL6_9GAMM</name>
<dbReference type="NCBIfam" id="TIGR04409">
    <property type="entry name" value="LptC_YrbK"/>
    <property type="match status" value="1"/>
</dbReference>
<evidence type="ECO:0000256" key="3">
    <source>
        <dbReference type="ARBA" id="ARBA00022692"/>
    </source>
</evidence>
<gene>
    <name evidence="7" type="ORF">SAMN05421732_103119</name>
</gene>
<keyword evidence="5 6" id="KW-0472">Membrane</keyword>
<dbReference type="GO" id="GO:0017089">
    <property type="term" value="F:glycolipid transfer activity"/>
    <property type="evidence" value="ECO:0007669"/>
    <property type="project" value="TreeGrafter"/>
</dbReference>
<evidence type="ECO:0000256" key="6">
    <source>
        <dbReference type="SAM" id="Phobius"/>
    </source>
</evidence>
<dbReference type="AlphaFoldDB" id="A0A1G6ISL6"/>
<keyword evidence="2" id="KW-0997">Cell inner membrane</keyword>
<dbReference type="GO" id="GO:0015221">
    <property type="term" value="F:lipopolysaccharide transmembrane transporter activity"/>
    <property type="evidence" value="ECO:0007669"/>
    <property type="project" value="InterPro"/>
</dbReference>
<sequence length="182" mass="20393">MDTKVLYLTAIAIAAISGGYYYYSGKGNKLEVDSARSMTYSAEKINLTQTDDNGNLYARAQVDRMEQDMQKETAKLENLNASLYKNGAVDATFYAKVANSYDDNQRVVLSGNVVATKLMPQGKMQFQTQELTGYPETREIETDKQVNVQSPQAEFVSQGLKANLNDGQYEFFNIRGKYEPQS</sequence>
<dbReference type="STRING" id="1226327.SAMN05421732_103119"/>
<evidence type="ECO:0000256" key="4">
    <source>
        <dbReference type="ARBA" id="ARBA00022989"/>
    </source>
</evidence>
<keyword evidence="3 6" id="KW-0812">Transmembrane</keyword>
<dbReference type="GO" id="GO:0005886">
    <property type="term" value="C:plasma membrane"/>
    <property type="evidence" value="ECO:0007669"/>
    <property type="project" value="InterPro"/>
</dbReference>
<dbReference type="OrthoDB" id="6717529at2"/>
<evidence type="ECO:0000313" key="7">
    <source>
        <dbReference type="EMBL" id="SDC09497.1"/>
    </source>
</evidence>
<keyword evidence="1" id="KW-1003">Cell membrane</keyword>
<dbReference type="Pfam" id="PF06835">
    <property type="entry name" value="LptC"/>
    <property type="match status" value="1"/>
</dbReference>
<feature type="transmembrane region" description="Helical" evidence="6">
    <location>
        <begin position="6"/>
        <end position="23"/>
    </location>
</feature>
<dbReference type="PANTHER" id="PTHR37481:SF1">
    <property type="entry name" value="LIPOPOLYSACCHARIDE EXPORT SYSTEM PROTEIN LPTC"/>
    <property type="match status" value="1"/>
</dbReference>
<dbReference type="InterPro" id="IPR052363">
    <property type="entry name" value="LPS_export_LptC"/>
</dbReference>
<keyword evidence="4 6" id="KW-1133">Transmembrane helix</keyword>
<dbReference type="InterPro" id="IPR010664">
    <property type="entry name" value="LipoPS_assembly_LptC-rel"/>
</dbReference>
<dbReference type="Gene3D" id="2.60.450.10">
    <property type="entry name" value="Lipopolysaccharide (LPS) transport protein A like domain"/>
    <property type="match status" value="1"/>
</dbReference>
<evidence type="ECO:0000256" key="5">
    <source>
        <dbReference type="ARBA" id="ARBA00023136"/>
    </source>
</evidence>
<evidence type="ECO:0000256" key="2">
    <source>
        <dbReference type="ARBA" id="ARBA00022519"/>
    </source>
</evidence>
<dbReference type="GO" id="GO:0030288">
    <property type="term" value="C:outer membrane-bounded periplasmic space"/>
    <property type="evidence" value="ECO:0007669"/>
    <property type="project" value="TreeGrafter"/>
</dbReference>
<evidence type="ECO:0000256" key="1">
    <source>
        <dbReference type="ARBA" id="ARBA00022475"/>
    </source>
</evidence>